<accession>A0A1E4SY94</accession>
<dbReference type="PANTHER" id="PTHR13612">
    <property type="entry name" value="ENHANCER OF MRNA-DECAPPING PROTEIN 3"/>
    <property type="match status" value="1"/>
</dbReference>
<comment type="subcellular location">
    <subcellularLocation>
        <location evidence="1">Cytoplasm</location>
        <location evidence="1">P-body</location>
    </subcellularLocation>
</comment>
<dbReference type="OrthoDB" id="10030313at2759"/>
<feature type="domain" description="DFDF" evidence="7">
    <location>
        <begin position="122"/>
        <end position="158"/>
    </location>
</feature>
<dbReference type="GO" id="GO:0033962">
    <property type="term" value="P:P-body assembly"/>
    <property type="evidence" value="ECO:0007669"/>
    <property type="project" value="TreeGrafter"/>
</dbReference>
<dbReference type="STRING" id="983967.A0A1E4SY94"/>
<dbReference type="EMBL" id="KV453856">
    <property type="protein sequence ID" value="ODV84460.1"/>
    <property type="molecule type" value="Genomic_DNA"/>
</dbReference>
<dbReference type="InterPro" id="IPR025762">
    <property type="entry name" value="DFDF"/>
</dbReference>
<dbReference type="SUPFAM" id="SSF64153">
    <property type="entry name" value="YjeF N-terminal domain-like"/>
    <property type="match status" value="1"/>
</dbReference>
<dbReference type="SMART" id="SM01199">
    <property type="entry name" value="FDF"/>
    <property type="match status" value="1"/>
</dbReference>
<sequence length="510" mass="57235">MSQFCGYTLQLELNDDKHTKLKGIISKIVDRSLIMSNAEYLDGSNIKEKELTIDADGIKDLMVIELPPKKKKDKKNKKEKEKTEKQSTPQIDSIPQGYDQFKIAQDPNQPYNYHSNAIDWQAEKAEKVKHLEEFDFESNLQKFDKASVFKELSEGDKIDPYNRLVGHNKLDEKTKYGNKEMVIQKKTDDWDNIDSKVASKSTAATPVSIEERSFSDNSATVLQRRNTIPVINNAVQLLDAGQPVATCSPLQLVEIENITTDKFAISQQILIENAGRGLAELIVKEIIGDFRVSNLNHNAPPLILLLAGNNRSGARVLAAGRHLFNHGIRVVTYLLHDFENSEDELLPAVSENLNILNKVGGKTVTVLSDLEELLSKINSPLEFILDGLQGFDSNLNDLIEPEVSNAKEIVTWCNNSNLPIMSVDVPSGLDASSGSADFESYLFSKYVVSVGLPLNSILNLYKFGYFNKHELTHFLVDCGIPQKVFSSKSSLRKFDKQWFTGKWNISLEII</sequence>
<evidence type="ECO:0000256" key="5">
    <source>
        <dbReference type="SAM" id="MobiDB-lite"/>
    </source>
</evidence>
<dbReference type="Gene3D" id="3.40.50.10260">
    <property type="entry name" value="YjeF N-terminal domain"/>
    <property type="match status" value="1"/>
</dbReference>
<protein>
    <recommendedName>
        <fullName evidence="3">Enhancer of mRNA-decapping protein 3</fullName>
    </recommendedName>
</protein>
<dbReference type="InterPro" id="IPR019050">
    <property type="entry name" value="FDF_dom"/>
</dbReference>
<feature type="domain" description="YjeF N-terminal" evidence="6">
    <location>
        <begin position="252"/>
        <end position="486"/>
    </location>
</feature>
<feature type="region of interest" description="Disordered" evidence="5">
    <location>
        <begin position="69"/>
        <end position="95"/>
    </location>
</feature>
<evidence type="ECO:0000256" key="1">
    <source>
        <dbReference type="ARBA" id="ARBA00004201"/>
    </source>
</evidence>
<evidence type="ECO:0000313" key="8">
    <source>
        <dbReference type="EMBL" id="ODV84460.1"/>
    </source>
</evidence>
<evidence type="ECO:0000313" key="9">
    <source>
        <dbReference type="Proteomes" id="UP000094801"/>
    </source>
</evidence>
<dbReference type="AlphaFoldDB" id="A0A1E4SY94"/>
<keyword evidence="4" id="KW-0963">Cytoplasm</keyword>
<dbReference type="PROSITE" id="PS51512">
    <property type="entry name" value="DFDF"/>
    <property type="match status" value="1"/>
</dbReference>
<feature type="compositionally biased region" description="Basic and acidic residues" evidence="5">
    <location>
        <begin position="76"/>
        <end position="85"/>
    </location>
</feature>
<proteinExistence type="inferred from homology"/>
<dbReference type="InterPro" id="IPR004443">
    <property type="entry name" value="YjeF_N_dom"/>
</dbReference>
<evidence type="ECO:0000256" key="4">
    <source>
        <dbReference type="ARBA" id="ARBA00022490"/>
    </source>
</evidence>
<dbReference type="Pfam" id="PF03853">
    <property type="entry name" value="YjeF_N"/>
    <property type="match status" value="1"/>
</dbReference>
<dbReference type="PANTHER" id="PTHR13612:SF0">
    <property type="entry name" value="ENHANCER OF MRNA-DECAPPING PROTEIN 3"/>
    <property type="match status" value="1"/>
</dbReference>
<gene>
    <name evidence="8" type="ORF">CANARDRAFT_200868</name>
</gene>
<organism evidence="8 9">
    <name type="scientific">[Candida] arabinofermentans NRRL YB-2248</name>
    <dbReference type="NCBI Taxonomy" id="983967"/>
    <lineage>
        <taxon>Eukaryota</taxon>
        <taxon>Fungi</taxon>
        <taxon>Dikarya</taxon>
        <taxon>Ascomycota</taxon>
        <taxon>Saccharomycotina</taxon>
        <taxon>Pichiomycetes</taxon>
        <taxon>Pichiales</taxon>
        <taxon>Pichiaceae</taxon>
        <taxon>Ogataea</taxon>
        <taxon>Ogataea/Candida clade</taxon>
    </lineage>
</organism>
<dbReference type="GO" id="GO:0000932">
    <property type="term" value="C:P-body"/>
    <property type="evidence" value="ECO:0007669"/>
    <property type="project" value="UniProtKB-SubCell"/>
</dbReference>
<reference evidence="9" key="1">
    <citation type="submission" date="2016-04" db="EMBL/GenBank/DDBJ databases">
        <title>Comparative genomics of biotechnologically important yeasts.</title>
        <authorList>
            <consortium name="DOE Joint Genome Institute"/>
            <person name="Riley R."/>
            <person name="Haridas S."/>
            <person name="Wolfe K.H."/>
            <person name="Lopes M.R."/>
            <person name="Hittinger C.T."/>
            <person name="Goker M."/>
            <person name="Salamov A."/>
            <person name="Wisecaver J."/>
            <person name="Long T.M."/>
            <person name="Aerts A.L."/>
            <person name="Barry K."/>
            <person name="Choi C."/>
            <person name="Clum A."/>
            <person name="Coughlan A.Y."/>
            <person name="Deshpande S."/>
            <person name="Douglass A.P."/>
            <person name="Hanson S.J."/>
            <person name="Klenk H.-P."/>
            <person name="Labutti K."/>
            <person name="Lapidus A."/>
            <person name="Lindquist E."/>
            <person name="Lipzen A."/>
            <person name="Meier-Kolthoff J.P."/>
            <person name="Ohm R.A."/>
            <person name="Otillar R.P."/>
            <person name="Pangilinan J."/>
            <person name="Peng Y."/>
            <person name="Rokas A."/>
            <person name="Rosa C.A."/>
            <person name="Scheuner C."/>
            <person name="Sibirny A.A."/>
            <person name="Slot J.C."/>
            <person name="Stielow J.B."/>
            <person name="Sun H."/>
            <person name="Kurtzman C.P."/>
            <person name="Blackwell M."/>
            <person name="Grigoriev I.V."/>
            <person name="Jeffries T.W."/>
        </authorList>
    </citation>
    <scope>NUCLEOTIDE SEQUENCE [LARGE SCALE GENOMIC DNA]</scope>
    <source>
        <strain evidence="9">NRRL YB-2248</strain>
    </source>
</reference>
<dbReference type="InterPro" id="IPR036652">
    <property type="entry name" value="YjeF_N_dom_sf"/>
</dbReference>
<evidence type="ECO:0000259" key="6">
    <source>
        <dbReference type="PROSITE" id="PS51385"/>
    </source>
</evidence>
<dbReference type="GO" id="GO:0003729">
    <property type="term" value="F:mRNA binding"/>
    <property type="evidence" value="ECO:0007669"/>
    <property type="project" value="TreeGrafter"/>
</dbReference>
<name>A0A1E4SY94_9ASCO</name>
<dbReference type="Pfam" id="PF09532">
    <property type="entry name" value="FDF"/>
    <property type="match status" value="1"/>
</dbReference>
<evidence type="ECO:0000256" key="3">
    <source>
        <dbReference type="ARBA" id="ARBA00015797"/>
    </source>
</evidence>
<evidence type="ECO:0000259" key="7">
    <source>
        <dbReference type="PROSITE" id="PS51512"/>
    </source>
</evidence>
<evidence type="ECO:0000256" key="2">
    <source>
        <dbReference type="ARBA" id="ARBA00006610"/>
    </source>
</evidence>
<dbReference type="GO" id="GO:0031087">
    <property type="term" value="P:deadenylation-independent decapping of nuclear-transcribed mRNA"/>
    <property type="evidence" value="ECO:0007669"/>
    <property type="project" value="TreeGrafter"/>
</dbReference>
<dbReference type="PROSITE" id="PS51385">
    <property type="entry name" value="YJEF_N"/>
    <property type="match status" value="1"/>
</dbReference>
<comment type="similarity">
    <text evidence="2">Belongs to the EDC3 family.</text>
</comment>
<keyword evidence="9" id="KW-1185">Reference proteome</keyword>
<dbReference type="Proteomes" id="UP000094801">
    <property type="component" value="Unassembled WGS sequence"/>
</dbReference>